<dbReference type="EMBL" id="PQXJ01000766">
    <property type="protein sequence ID" value="TGO44673.1"/>
    <property type="molecule type" value="Genomic_DNA"/>
</dbReference>
<feature type="region of interest" description="Disordered" evidence="1">
    <location>
        <begin position="163"/>
        <end position="261"/>
    </location>
</feature>
<feature type="region of interest" description="Disordered" evidence="1">
    <location>
        <begin position="101"/>
        <end position="150"/>
    </location>
</feature>
<feature type="compositionally biased region" description="Low complexity" evidence="1">
    <location>
        <begin position="135"/>
        <end position="144"/>
    </location>
</feature>
<accession>A0A4Z1HHH5</accession>
<proteinExistence type="predicted"/>
<dbReference type="AlphaFoldDB" id="A0A4Z1HHH5"/>
<gene>
    <name evidence="2" type="ORF">BOTNAR_0769g00020</name>
</gene>
<feature type="compositionally biased region" description="Low complexity" evidence="1">
    <location>
        <begin position="211"/>
        <end position="223"/>
    </location>
</feature>
<evidence type="ECO:0000256" key="1">
    <source>
        <dbReference type="SAM" id="MobiDB-lite"/>
    </source>
</evidence>
<reference evidence="2 3" key="1">
    <citation type="submission" date="2017-12" db="EMBL/GenBank/DDBJ databases">
        <title>Comparative genomics of Botrytis spp.</title>
        <authorList>
            <person name="Valero-Jimenez C.A."/>
            <person name="Tapia P."/>
            <person name="Veloso J."/>
            <person name="Silva-Moreno E."/>
            <person name="Staats M."/>
            <person name="Valdes J.H."/>
            <person name="Van Kan J.A.L."/>
        </authorList>
    </citation>
    <scope>NUCLEOTIDE SEQUENCE [LARGE SCALE GENOMIC DNA]</scope>
    <source>
        <strain evidence="2 3">MUCL2120</strain>
    </source>
</reference>
<evidence type="ECO:0000313" key="2">
    <source>
        <dbReference type="EMBL" id="TGO44673.1"/>
    </source>
</evidence>
<feature type="compositionally biased region" description="Low complexity" evidence="1">
    <location>
        <begin position="243"/>
        <end position="256"/>
    </location>
</feature>
<name>A0A4Z1HHH5_9HELO</name>
<feature type="compositionally biased region" description="Pro residues" evidence="1">
    <location>
        <begin position="224"/>
        <end position="242"/>
    </location>
</feature>
<comment type="caution">
    <text evidence="2">The sequence shown here is derived from an EMBL/GenBank/DDBJ whole genome shotgun (WGS) entry which is preliminary data.</text>
</comment>
<feature type="compositionally biased region" description="Pro residues" evidence="1">
    <location>
        <begin position="180"/>
        <end position="210"/>
    </location>
</feature>
<organism evidence="2 3">
    <name type="scientific">Botryotinia narcissicola</name>
    <dbReference type="NCBI Taxonomy" id="278944"/>
    <lineage>
        <taxon>Eukaryota</taxon>
        <taxon>Fungi</taxon>
        <taxon>Dikarya</taxon>
        <taxon>Ascomycota</taxon>
        <taxon>Pezizomycotina</taxon>
        <taxon>Leotiomycetes</taxon>
        <taxon>Helotiales</taxon>
        <taxon>Sclerotiniaceae</taxon>
        <taxon>Botryotinia</taxon>
    </lineage>
</organism>
<keyword evidence="3" id="KW-1185">Reference proteome</keyword>
<dbReference type="Proteomes" id="UP000297452">
    <property type="component" value="Unassembled WGS sequence"/>
</dbReference>
<dbReference type="OrthoDB" id="3550268at2759"/>
<evidence type="ECO:0000313" key="3">
    <source>
        <dbReference type="Proteomes" id="UP000297452"/>
    </source>
</evidence>
<sequence>MNNPNNVTSGLYCEIDRFRCSKCEHDDYRHRYRCERHLIGDAYCREAILMITPGRNVFCRDCAEEEIIGSDDLDISNQGRMSPELPATRFVPVSSHITQGGTAEIQPVPTNILQSPGLADQNMAPRGWNEPGSVQLSTLTSQSSPHVSPDQDLAIASVASEIDPSAPQSSGNSNSTTAPPRTPAPTPAPEPTPPSTPVPGPAPEPGPSQEPEPSLAPETSPKPNTSPNPNPNPNPNASPSPASPSSSPASAPAPTTRQPGIWESFRGWCCCISVESST</sequence>
<protein>
    <submittedName>
        <fullName evidence="2">Uncharacterized protein</fullName>
    </submittedName>
</protein>